<dbReference type="RefSeq" id="WP_053223328.1">
    <property type="nucleotide sequence ID" value="NZ_JSVA01000009.1"/>
</dbReference>
<comment type="caution">
    <text evidence="3">The sequence shown here is derived from an EMBL/GenBank/DDBJ whole genome shotgun (WGS) entry which is preliminary data.</text>
</comment>
<dbReference type="PATRIC" id="fig|1566026.4.peg.3572"/>
<dbReference type="OrthoDB" id="978236at2"/>
<sequence>MRKFTFAAVLLTLFSISALAQDYNIGIKLGPTLTYSKPSTDGASTNYDDNGSSVQFLIGAFVDYQFKENYFFSAGINYASKDFGVTARSTNSIANVIGAADFSQEFLQVPALLKLYTNEVILDTKIYFNFGVVPEIRLSNSPKSDNSDIIREFRSFDVAGNFGGGLERTIGVNTRLYAGLFYNLGFINQVKTQNETYDELSLKNRLFALEVGIKF</sequence>
<feature type="domain" description="Outer membrane protein beta-barrel" evidence="2">
    <location>
        <begin position="20"/>
        <end position="181"/>
    </location>
</feature>
<evidence type="ECO:0000313" key="3">
    <source>
        <dbReference type="EMBL" id="KOF02912.1"/>
    </source>
</evidence>
<keyword evidence="4" id="KW-1185">Reference proteome</keyword>
<name>A0A0L8AL13_9BACT</name>
<proteinExistence type="predicted"/>
<gene>
    <name evidence="3" type="ORF">OB69_08695</name>
</gene>
<reference evidence="4" key="1">
    <citation type="submission" date="2014-11" db="EMBL/GenBank/DDBJ databases">
        <title>Genome sequencing of Roseivirga sp. D-25.</title>
        <authorList>
            <person name="Selvaratnam C."/>
            <person name="Thevarajoo S."/>
            <person name="Goh K.M."/>
            <person name="Eee R."/>
            <person name="Chan K.-G."/>
            <person name="Chong C.S."/>
        </authorList>
    </citation>
    <scope>NUCLEOTIDE SEQUENCE [LARGE SCALE GENOMIC DNA]</scope>
    <source>
        <strain evidence="4">D-25</strain>
    </source>
</reference>
<evidence type="ECO:0000313" key="4">
    <source>
        <dbReference type="Proteomes" id="UP000036908"/>
    </source>
</evidence>
<feature type="chain" id="PRO_5005580533" description="Outer membrane protein beta-barrel domain-containing protein" evidence="1">
    <location>
        <begin position="21"/>
        <end position="215"/>
    </location>
</feature>
<evidence type="ECO:0000259" key="2">
    <source>
        <dbReference type="Pfam" id="PF13568"/>
    </source>
</evidence>
<dbReference type="AlphaFoldDB" id="A0A0L8AL13"/>
<dbReference type="Proteomes" id="UP000036908">
    <property type="component" value="Unassembled WGS sequence"/>
</dbReference>
<organism evidence="3 4">
    <name type="scientific">Roseivirga seohaensis subsp. aquiponti</name>
    <dbReference type="NCBI Taxonomy" id="1566026"/>
    <lineage>
        <taxon>Bacteria</taxon>
        <taxon>Pseudomonadati</taxon>
        <taxon>Bacteroidota</taxon>
        <taxon>Cytophagia</taxon>
        <taxon>Cytophagales</taxon>
        <taxon>Roseivirgaceae</taxon>
        <taxon>Roseivirga</taxon>
    </lineage>
</organism>
<keyword evidence="1" id="KW-0732">Signal</keyword>
<protein>
    <recommendedName>
        <fullName evidence="2">Outer membrane protein beta-barrel domain-containing protein</fullName>
    </recommendedName>
</protein>
<dbReference type="EMBL" id="JSVA01000009">
    <property type="protein sequence ID" value="KOF02912.1"/>
    <property type="molecule type" value="Genomic_DNA"/>
</dbReference>
<feature type="signal peptide" evidence="1">
    <location>
        <begin position="1"/>
        <end position="20"/>
    </location>
</feature>
<dbReference type="InterPro" id="IPR025665">
    <property type="entry name" value="Beta-barrel_OMP_2"/>
</dbReference>
<evidence type="ECO:0000256" key="1">
    <source>
        <dbReference type="SAM" id="SignalP"/>
    </source>
</evidence>
<dbReference type="Pfam" id="PF13568">
    <property type="entry name" value="OMP_b-brl_2"/>
    <property type="match status" value="1"/>
</dbReference>
<accession>A0A0L8AL13</accession>